<dbReference type="Gene3D" id="3.40.50.1110">
    <property type="entry name" value="SGNH hydrolase"/>
    <property type="match status" value="1"/>
</dbReference>
<dbReference type="PANTHER" id="PTHR22835">
    <property type="entry name" value="ZINC FINGER FYVE DOMAIN CONTAINING PROTEIN"/>
    <property type="match status" value="1"/>
</dbReference>
<feature type="signal peptide" evidence="5">
    <location>
        <begin position="1"/>
        <end position="17"/>
    </location>
</feature>
<comment type="caution">
    <text evidence="6">The sequence shown here is derived from an EMBL/GenBank/DDBJ whole genome shotgun (WGS) entry which is preliminary data.</text>
</comment>
<evidence type="ECO:0000256" key="3">
    <source>
        <dbReference type="ARBA" id="ARBA00022801"/>
    </source>
</evidence>
<dbReference type="SUPFAM" id="SSF52266">
    <property type="entry name" value="SGNH hydrolase"/>
    <property type="match status" value="1"/>
</dbReference>
<dbReference type="InterPro" id="IPR035669">
    <property type="entry name" value="SGNH_plant_lipase-like"/>
</dbReference>
<gene>
    <name evidence="6" type="primary">VvCHDp000545_2</name>
    <name evidence="6" type="ORF">CK203_015459</name>
</gene>
<dbReference type="AlphaFoldDB" id="A0A438JK17"/>
<protein>
    <submittedName>
        <fullName evidence="6">GDSL esterase/lipase</fullName>
    </submittedName>
</protein>
<keyword evidence="2 5" id="KW-0732">Signal</keyword>
<accession>A0A438JK17</accession>
<dbReference type="InterPro" id="IPR036514">
    <property type="entry name" value="SGNH_hydro_sf"/>
</dbReference>
<dbReference type="PANTHER" id="PTHR22835:SF683">
    <property type="entry name" value="OS05G0506800 PROTEIN"/>
    <property type="match status" value="1"/>
</dbReference>
<dbReference type="Pfam" id="PF00657">
    <property type="entry name" value="Lipase_GDSL"/>
    <property type="match status" value="1"/>
</dbReference>
<dbReference type="Proteomes" id="UP000288805">
    <property type="component" value="Unassembled WGS sequence"/>
</dbReference>
<evidence type="ECO:0000256" key="5">
    <source>
        <dbReference type="SAM" id="SignalP"/>
    </source>
</evidence>
<dbReference type="EMBL" id="QGNW01000038">
    <property type="protein sequence ID" value="RVX09290.1"/>
    <property type="molecule type" value="Genomic_DNA"/>
</dbReference>
<proteinExistence type="inferred from homology"/>
<evidence type="ECO:0000313" key="7">
    <source>
        <dbReference type="Proteomes" id="UP000288805"/>
    </source>
</evidence>
<evidence type="ECO:0000256" key="1">
    <source>
        <dbReference type="ARBA" id="ARBA00008668"/>
    </source>
</evidence>
<reference evidence="6 7" key="1">
    <citation type="journal article" date="2018" name="PLoS Genet.">
        <title>Population sequencing reveals clonal diversity and ancestral inbreeding in the grapevine cultivar Chardonnay.</title>
        <authorList>
            <person name="Roach M.J."/>
            <person name="Johnson D.L."/>
            <person name="Bohlmann J."/>
            <person name="van Vuuren H.J."/>
            <person name="Jones S.J."/>
            <person name="Pretorius I.S."/>
            <person name="Schmidt S.A."/>
            <person name="Borneman A.R."/>
        </authorList>
    </citation>
    <scope>NUCLEOTIDE SEQUENCE [LARGE SCALE GENOMIC DNA]</scope>
    <source>
        <strain evidence="7">cv. Chardonnay</strain>
        <tissue evidence="6">Leaf</tissue>
    </source>
</reference>
<name>A0A438JK17_VITVI</name>
<evidence type="ECO:0000256" key="4">
    <source>
        <dbReference type="ARBA" id="ARBA00023180"/>
    </source>
</evidence>
<dbReference type="InterPro" id="IPR001087">
    <property type="entry name" value="GDSL"/>
</dbReference>
<comment type="similarity">
    <text evidence="1">Belongs to the 'GDSL' lipolytic enzyme family.</text>
</comment>
<sequence length="367" mass="40751">MRIHLLFLLISLPSTLCIFMNISTSSNYKTIFSFGDSLADTGNYLTYGREAILAIDKSPYGITYFHRPTGRCSDGRLVVDFIGFGVPELPPYLATVEGQNLRHGVNFAVAGATALDTSFFSERGLDAFLWTNSSLSIQLGWFKKLKPSICKQATDCTKFLRKSLFLVGEIGGNDYNFAFLMGQTIEDVKKIVHRVVRAIVEATKTLIKEGAVNLVIPGNFPVGCLTVYQSLFQSRNKGDYDSHNKCLVAYNHFSQYHNRRLKAALIKLQRQLTHANIIYVDYYNIAMPFFNSPEKFGELSINGGFIKDHVLSACCGGGEAYNLNLSAMCGKPGSKACDDPSTYVNWDGVHLTEAAYTFIAKKVILDL</sequence>
<keyword evidence="3" id="KW-0378">Hydrolase</keyword>
<evidence type="ECO:0000313" key="6">
    <source>
        <dbReference type="EMBL" id="RVX09290.1"/>
    </source>
</evidence>
<keyword evidence="4" id="KW-0325">Glycoprotein</keyword>
<feature type="chain" id="PRO_5019025339" evidence="5">
    <location>
        <begin position="18"/>
        <end position="367"/>
    </location>
</feature>
<dbReference type="GO" id="GO:0016788">
    <property type="term" value="F:hydrolase activity, acting on ester bonds"/>
    <property type="evidence" value="ECO:0007669"/>
    <property type="project" value="InterPro"/>
</dbReference>
<dbReference type="CDD" id="cd01837">
    <property type="entry name" value="SGNH_plant_lipase_like"/>
    <property type="match status" value="1"/>
</dbReference>
<organism evidence="6 7">
    <name type="scientific">Vitis vinifera</name>
    <name type="common">Grape</name>
    <dbReference type="NCBI Taxonomy" id="29760"/>
    <lineage>
        <taxon>Eukaryota</taxon>
        <taxon>Viridiplantae</taxon>
        <taxon>Streptophyta</taxon>
        <taxon>Embryophyta</taxon>
        <taxon>Tracheophyta</taxon>
        <taxon>Spermatophyta</taxon>
        <taxon>Magnoliopsida</taxon>
        <taxon>eudicotyledons</taxon>
        <taxon>Gunneridae</taxon>
        <taxon>Pentapetalae</taxon>
        <taxon>rosids</taxon>
        <taxon>Vitales</taxon>
        <taxon>Vitaceae</taxon>
        <taxon>Viteae</taxon>
        <taxon>Vitis</taxon>
    </lineage>
</organism>
<evidence type="ECO:0000256" key="2">
    <source>
        <dbReference type="ARBA" id="ARBA00022729"/>
    </source>
</evidence>